<dbReference type="Gene3D" id="3.40.50.12780">
    <property type="entry name" value="N-terminal domain of ligase-like"/>
    <property type="match status" value="1"/>
</dbReference>
<comment type="caution">
    <text evidence="3">The sequence shown here is derived from an EMBL/GenBank/DDBJ whole genome shotgun (WGS) entry which is preliminary data.</text>
</comment>
<feature type="domain" description="AMP-binding enzyme C-terminal" evidence="2">
    <location>
        <begin position="408"/>
        <end position="483"/>
    </location>
</feature>
<dbReference type="EMBL" id="BNAV01000001">
    <property type="protein sequence ID" value="GHF34648.1"/>
    <property type="molecule type" value="Genomic_DNA"/>
</dbReference>
<keyword evidence="4" id="KW-1185">Reference proteome</keyword>
<dbReference type="InterPro" id="IPR045851">
    <property type="entry name" value="AMP-bd_C_sf"/>
</dbReference>
<dbReference type="Pfam" id="PF13193">
    <property type="entry name" value="AMP-binding_C"/>
    <property type="match status" value="1"/>
</dbReference>
<organism evidence="3 4">
    <name type="scientific">Amycolatopsis bartoniae</name>
    <dbReference type="NCBI Taxonomy" id="941986"/>
    <lineage>
        <taxon>Bacteria</taxon>
        <taxon>Bacillati</taxon>
        <taxon>Actinomycetota</taxon>
        <taxon>Actinomycetes</taxon>
        <taxon>Pseudonocardiales</taxon>
        <taxon>Pseudonocardiaceae</taxon>
        <taxon>Amycolatopsis</taxon>
    </lineage>
</organism>
<dbReference type="PANTHER" id="PTHR43767">
    <property type="entry name" value="LONG-CHAIN-FATTY-ACID--COA LIGASE"/>
    <property type="match status" value="1"/>
</dbReference>
<dbReference type="AlphaFoldDB" id="A0A8H9IME2"/>
<dbReference type="SUPFAM" id="SSF56801">
    <property type="entry name" value="Acetyl-CoA synthetase-like"/>
    <property type="match status" value="1"/>
</dbReference>
<dbReference type="PROSITE" id="PS00455">
    <property type="entry name" value="AMP_BINDING"/>
    <property type="match status" value="1"/>
</dbReference>
<dbReference type="Proteomes" id="UP000658656">
    <property type="component" value="Unassembled WGS sequence"/>
</dbReference>
<evidence type="ECO:0000259" key="2">
    <source>
        <dbReference type="Pfam" id="PF13193"/>
    </source>
</evidence>
<dbReference type="InterPro" id="IPR000873">
    <property type="entry name" value="AMP-dep_synth/lig_dom"/>
</dbReference>
<accession>A0A8H9IME2</accession>
<proteinExistence type="predicted"/>
<feature type="domain" description="AMP-dependent synthetase/ligase" evidence="1">
    <location>
        <begin position="13"/>
        <end position="358"/>
    </location>
</feature>
<evidence type="ECO:0000259" key="1">
    <source>
        <dbReference type="Pfam" id="PF00501"/>
    </source>
</evidence>
<dbReference type="InterPro" id="IPR042099">
    <property type="entry name" value="ANL_N_sf"/>
</dbReference>
<dbReference type="InterPro" id="IPR050237">
    <property type="entry name" value="ATP-dep_AMP-bd_enzyme"/>
</dbReference>
<dbReference type="InterPro" id="IPR020845">
    <property type="entry name" value="AMP-binding_CS"/>
</dbReference>
<sequence>MDAWGLRYGELVERRAERQPHRPAIVHEGHTLTYGDVGTRIGWFADVLRARGVSRGDRVLCVSENRPELLVAAYACSRIGAVFVPVNVASPVPELEFVLADATPVVVCAGAEARQVWSGDVPGLPPVVDLAAAPGPAGAPGEAVDVGPDDAAVICYTSGTTGRPKGVVLTHRALHWNSLNTLLGLDIVSGDVALVNTPLFHTAALNTLATNTLYKGATVVLQRGFDAGECLEAIETYGVTIMFAVPTMLALVEQAPGFDGERVRSLRWVLSGGAPLAPEAAARWQGRGVPVIASFGLSEAGPSVTFRRPDDVAGKAASSGPPAPLTGVRVVDRDGAQLPDGEVGEIVVTGPHVAPGYWNRPGATRETFRADGLHTGDRGYVDPDGDLVIVGRLKDTIITGGENVDPVEVEQAVLAHPAVAEAVVVGVPDPVWGERVAVVLVPAAGAVPDIEEIRGFLSERLAKYKVPRLFELWPGIPKTPVGKIRRADVRIRLTGADRA</sequence>
<dbReference type="Gene3D" id="3.30.300.30">
    <property type="match status" value="1"/>
</dbReference>
<name>A0A8H9IME2_9PSEU</name>
<gene>
    <name evidence="3" type="ORF">GCM10017566_04190</name>
</gene>
<protein>
    <submittedName>
        <fullName evidence="3">Acid--CoA ligase</fullName>
    </submittedName>
</protein>
<dbReference type="Pfam" id="PF00501">
    <property type="entry name" value="AMP-binding"/>
    <property type="match status" value="1"/>
</dbReference>
<reference evidence="3" key="1">
    <citation type="journal article" date="2014" name="Int. J. Syst. Evol. Microbiol.">
        <title>Complete genome sequence of Corynebacterium casei LMG S-19264T (=DSM 44701T), isolated from a smear-ripened cheese.</title>
        <authorList>
            <consortium name="US DOE Joint Genome Institute (JGI-PGF)"/>
            <person name="Walter F."/>
            <person name="Albersmeier A."/>
            <person name="Kalinowski J."/>
            <person name="Ruckert C."/>
        </authorList>
    </citation>
    <scope>NUCLEOTIDE SEQUENCE</scope>
    <source>
        <strain evidence="3">CGMCC 4.7679</strain>
    </source>
</reference>
<dbReference type="OrthoDB" id="9803968at2"/>
<dbReference type="GO" id="GO:0016878">
    <property type="term" value="F:acid-thiol ligase activity"/>
    <property type="evidence" value="ECO:0007669"/>
    <property type="project" value="UniProtKB-ARBA"/>
</dbReference>
<dbReference type="RefSeq" id="WP_145933559.1">
    <property type="nucleotide sequence ID" value="NZ_BNAV01000001.1"/>
</dbReference>
<evidence type="ECO:0000313" key="4">
    <source>
        <dbReference type="Proteomes" id="UP000658656"/>
    </source>
</evidence>
<keyword evidence="3" id="KW-0436">Ligase</keyword>
<evidence type="ECO:0000313" key="3">
    <source>
        <dbReference type="EMBL" id="GHF34648.1"/>
    </source>
</evidence>
<dbReference type="InterPro" id="IPR025110">
    <property type="entry name" value="AMP-bd_C"/>
</dbReference>
<reference evidence="3" key="2">
    <citation type="submission" date="2020-09" db="EMBL/GenBank/DDBJ databases">
        <authorList>
            <person name="Sun Q."/>
            <person name="Zhou Y."/>
        </authorList>
    </citation>
    <scope>NUCLEOTIDE SEQUENCE</scope>
    <source>
        <strain evidence="3">CGMCC 4.7679</strain>
    </source>
</reference>
<dbReference type="PANTHER" id="PTHR43767:SF1">
    <property type="entry name" value="NONRIBOSOMAL PEPTIDE SYNTHASE PES1 (EUROFUNG)-RELATED"/>
    <property type="match status" value="1"/>
</dbReference>